<proteinExistence type="predicted"/>
<accession>A0A8X7BRN3</accession>
<gene>
    <name evidence="1" type="primary">NCL1_48983</name>
    <name evidence="1" type="ORF">TNIN_438501</name>
</gene>
<keyword evidence="2" id="KW-1185">Reference proteome</keyword>
<dbReference type="Proteomes" id="UP000886998">
    <property type="component" value="Unassembled WGS sequence"/>
</dbReference>
<dbReference type="AlphaFoldDB" id="A0A8X7BRN3"/>
<dbReference type="EMBL" id="BMAV01002362">
    <property type="protein sequence ID" value="GFY41235.1"/>
    <property type="molecule type" value="Genomic_DNA"/>
</dbReference>
<organism evidence="1 2">
    <name type="scientific">Trichonephila inaurata madagascariensis</name>
    <dbReference type="NCBI Taxonomy" id="2747483"/>
    <lineage>
        <taxon>Eukaryota</taxon>
        <taxon>Metazoa</taxon>
        <taxon>Ecdysozoa</taxon>
        <taxon>Arthropoda</taxon>
        <taxon>Chelicerata</taxon>
        <taxon>Arachnida</taxon>
        <taxon>Araneae</taxon>
        <taxon>Araneomorphae</taxon>
        <taxon>Entelegynae</taxon>
        <taxon>Araneoidea</taxon>
        <taxon>Nephilidae</taxon>
        <taxon>Trichonephila</taxon>
        <taxon>Trichonephila inaurata</taxon>
    </lineage>
</organism>
<evidence type="ECO:0000313" key="1">
    <source>
        <dbReference type="EMBL" id="GFY41235.1"/>
    </source>
</evidence>
<sequence>MPLYFQEQPLLTLSDINGSQEEMLYIPRMRNVIEFQIKSCKDYDYLKQSFNLTILFPLTRKLELEKCLSYAVSKVAERALSVHNYAPFRHWPRINIDYDSFSDQSEDIFHRIDENDQVYYYLVPYLSLEDCSFLDDSHPPDSMRFAKDWLANLQFKNIDCFNSMHKSIWRRLYANNCTYFCSSYIDIAAFLKEQIQTNTPIGAFNEIIKRERGEKSLINLEF</sequence>
<reference evidence="1" key="1">
    <citation type="submission" date="2020-08" db="EMBL/GenBank/DDBJ databases">
        <title>Multicomponent nature underlies the extraordinary mechanical properties of spider dragline silk.</title>
        <authorList>
            <person name="Kono N."/>
            <person name="Nakamura H."/>
            <person name="Mori M."/>
            <person name="Yoshida Y."/>
            <person name="Ohtoshi R."/>
            <person name="Malay A.D."/>
            <person name="Moran D.A.P."/>
            <person name="Tomita M."/>
            <person name="Numata K."/>
            <person name="Arakawa K."/>
        </authorList>
    </citation>
    <scope>NUCLEOTIDE SEQUENCE</scope>
</reference>
<protein>
    <submittedName>
        <fullName evidence="1">Uncharacterized protein</fullName>
    </submittedName>
</protein>
<evidence type="ECO:0000313" key="2">
    <source>
        <dbReference type="Proteomes" id="UP000886998"/>
    </source>
</evidence>
<name>A0A8X7BRN3_9ARAC</name>
<comment type="caution">
    <text evidence="1">The sequence shown here is derived from an EMBL/GenBank/DDBJ whole genome shotgun (WGS) entry which is preliminary data.</text>
</comment>